<keyword evidence="3" id="KW-1185">Reference proteome</keyword>
<organism evidence="2 3">
    <name type="scientific">Paenibacillus herberti</name>
    <dbReference type="NCBI Taxonomy" id="1619309"/>
    <lineage>
        <taxon>Bacteria</taxon>
        <taxon>Bacillati</taxon>
        <taxon>Bacillota</taxon>
        <taxon>Bacilli</taxon>
        <taxon>Bacillales</taxon>
        <taxon>Paenibacillaceae</taxon>
        <taxon>Paenibacillus</taxon>
    </lineage>
</organism>
<protein>
    <submittedName>
        <fullName evidence="2">Uncharacterized protein</fullName>
    </submittedName>
</protein>
<sequence length="197" mass="21622">MDYEQVQISNFQGSKVGVILILFILLVIITCAFPTGQRNNCRNNVPDFVPDFVPDDDSNILATRTFNIINNTTSRTFVFISSSRPEVTPTPSAVMSPGGGFNQYELRVVESGVYRVTIRYDVRNVNGASVGSFQFRLNTRRSGLGGISTSIDEVSTTATGINWSINGTTLTITQLGATIDPVEYPCEDYRGCNQILC</sequence>
<dbReference type="EMBL" id="NMUQ01000001">
    <property type="protein sequence ID" value="OXM16074.1"/>
    <property type="molecule type" value="Genomic_DNA"/>
</dbReference>
<dbReference type="OrthoDB" id="2682099at2"/>
<dbReference type="RefSeq" id="WP_089523159.1">
    <property type="nucleotide sequence ID" value="NZ_NMUQ01000001.1"/>
</dbReference>
<keyword evidence="1" id="KW-1133">Transmembrane helix</keyword>
<keyword evidence="1" id="KW-0472">Membrane</keyword>
<accession>A0A229P291</accession>
<feature type="transmembrane region" description="Helical" evidence="1">
    <location>
        <begin position="16"/>
        <end position="36"/>
    </location>
</feature>
<name>A0A229P291_9BACL</name>
<dbReference type="Proteomes" id="UP000215145">
    <property type="component" value="Unassembled WGS sequence"/>
</dbReference>
<evidence type="ECO:0000313" key="2">
    <source>
        <dbReference type="EMBL" id="OXM16074.1"/>
    </source>
</evidence>
<gene>
    <name evidence="2" type="ORF">CGZ75_05060</name>
</gene>
<proteinExistence type="predicted"/>
<comment type="caution">
    <text evidence="2">The sequence shown here is derived from an EMBL/GenBank/DDBJ whole genome shotgun (WGS) entry which is preliminary data.</text>
</comment>
<dbReference type="AlphaFoldDB" id="A0A229P291"/>
<keyword evidence="1" id="KW-0812">Transmembrane</keyword>
<evidence type="ECO:0000313" key="3">
    <source>
        <dbReference type="Proteomes" id="UP000215145"/>
    </source>
</evidence>
<reference evidence="2 3" key="1">
    <citation type="submission" date="2017-07" db="EMBL/GenBank/DDBJ databases">
        <title>Paenibacillus herberti R33 genome sequencing and assembly.</title>
        <authorList>
            <person name="Su W."/>
        </authorList>
    </citation>
    <scope>NUCLEOTIDE SEQUENCE [LARGE SCALE GENOMIC DNA]</scope>
    <source>
        <strain evidence="2 3">R33</strain>
    </source>
</reference>
<evidence type="ECO:0000256" key="1">
    <source>
        <dbReference type="SAM" id="Phobius"/>
    </source>
</evidence>